<accession>A0A248LFV4</accession>
<dbReference type="SUPFAM" id="SSF51735">
    <property type="entry name" value="NAD(P)-binding Rossmann-fold domains"/>
    <property type="match status" value="1"/>
</dbReference>
<dbReference type="Proteomes" id="UP000197424">
    <property type="component" value="Chromosome"/>
</dbReference>
<dbReference type="Pfam" id="PF03446">
    <property type="entry name" value="NAD_binding_2"/>
    <property type="match status" value="1"/>
</dbReference>
<dbReference type="Gene3D" id="3.40.50.720">
    <property type="entry name" value="NAD(P)-binding Rossmann-like Domain"/>
    <property type="match status" value="1"/>
</dbReference>
<feature type="active site" evidence="5">
    <location>
        <position position="174"/>
    </location>
</feature>
<keyword evidence="2 6" id="KW-0101">Branched-chain amino acid catabolism</keyword>
<dbReference type="InterPro" id="IPR036291">
    <property type="entry name" value="NAD(P)-bd_dom_sf"/>
</dbReference>
<organism evidence="9 10">
    <name type="scientific">Laribacter hongkongensis</name>
    <dbReference type="NCBI Taxonomy" id="168471"/>
    <lineage>
        <taxon>Bacteria</taxon>
        <taxon>Pseudomonadati</taxon>
        <taxon>Pseudomonadota</taxon>
        <taxon>Betaproteobacteria</taxon>
        <taxon>Neisseriales</taxon>
        <taxon>Aquaspirillaceae</taxon>
        <taxon>Laribacter</taxon>
    </lineage>
</organism>
<dbReference type="GO" id="GO:0006574">
    <property type="term" value="P:L-valine catabolic process"/>
    <property type="evidence" value="ECO:0007669"/>
    <property type="project" value="UniProtKB-UniPathway"/>
</dbReference>
<evidence type="ECO:0000256" key="5">
    <source>
        <dbReference type="PIRSR" id="PIRSR000103-1"/>
    </source>
</evidence>
<dbReference type="EMBL" id="CP022115">
    <property type="protein sequence ID" value="ASJ23053.1"/>
    <property type="molecule type" value="Genomic_DNA"/>
</dbReference>
<feature type="domain" description="3-hydroxyisobutyrate dehydrogenase-like NAD-binding" evidence="8">
    <location>
        <begin position="168"/>
        <end position="294"/>
    </location>
</feature>
<evidence type="ECO:0000256" key="1">
    <source>
        <dbReference type="ARBA" id="ARBA00009080"/>
    </source>
</evidence>
<dbReference type="PANTHER" id="PTHR22981">
    <property type="entry name" value="3-HYDROXYISOBUTYRATE DEHYDROGENASE-RELATED"/>
    <property type="match status" value="1"/>
</dbReference>
<dbReference type="OrthoDB" id="9777604at2"/>
<dbReference type="GO" id="GO:0051287">
    <property type="term" value="F:NAD binding"/>
    <property type="evidence" value="ECO:0007669"/>
    <property type="project" value="InterPro"/>
</dbReference>
<dbReference type="InterPro" id="IPR008927">
    <property type="entry name" value="6-PGluconate_DH-like_C_sf"/>
</dbReference>
<dbReference type="InterPro" id="IPR002204">
    <property type="entry name" value="3-OH-isobutyrate_DH-rel_CS"/>
</dbReference>
<gene>
    <name evidence="9" type="ORF">LHGZ1_0222</name>
</gene>
<dbReference type="AlphaFoldDB" id="A0A248LFV4"/>
<reference evidence="10" key="1">
    <citation type="submission" date="2017-06" db="EMBL/GenBank/DDBJ databases">
        <title>Whole genome sequence of Laribacter hongkongensis LHGZ1.</title>
        <authorList>
            <person name="Chen D."/>
            <person name="Wu H."/>
            <person name="Chen J."/>
        </authorList>
    </citation>
    <scope>NUCLEOTIDE SEQUENCE [LARGE SCALE GENOMIC DNA]</scope>
    <source>
        <strain evidence="10">LHGZ1</strain>
    </source>
</reference>
<feature type="domain" description="6-phosphogluconate dehydrogenase NADP-binding" evidence="7">
    <location>
        <begin position="3"/>
        <end position="165"/>
    </location>
</feature>
<dbReference type="PIRSF" id="PIRSF000103">
    <property type="entry name" value="HIBADH"/>
    <property type="match status" value="1"/>
</dbReference>
<comment type="catalytic activity">
    <reaction evidence="6">
        <text>3-hydroxy-2-methylpropanoate + NAD(+) = 2-methyl-3-oxopropanoate + NADH + H(+)</text>
        <dbReference type="Rhea" id="RHEA:17681"/>
        <dbReference type="ChEBI" id="CHEBI:11805"/>
        <dbReference type="ChEBI" id="CHEBI:15378"/>
        <dbReference type="ChEBI" id="CHEBI:57540"/>
        <dbReference type="ChEBI" id="CHEBI:57700"/>
        <dbReference type="ChEBI" id="CHEBI:57945"/>
        <dbReference type="EC" id="1.1.1.31"/>
    </reaction>
</comment>
<evidence type="ECO:0000256" key="6">
    <source>
        <dbReference type="RuleBase" id="RU910714"/>
    </source>
</evidence>
<dbReference type="NCBIfam" id="TIGR01692">
    <property type="entry name" value="HIBADH"/>
    <property type="match status" value="1"/>
</dbReference>
<dbReference type="FunFam" id="1.10.1040.10:FF:000006">
    <property type="entry name" value="3-hydroxyisobutyrate dehydrogenase"/>
    <property type="match status" value="1"/>
</dbReference>
<dbReference type="RefSeq" id="WP_088859891.1">
    <property type="nucleotide sequence ID" value="NZ_CP022115.1"/>
</dbReference>
<evidence type="ECO:0000256" key="3">
    <source>
        <dbReference type="ARBA" id="ARBA00023002"/>
    </source>
</evidence>
<comment type="similarity">
    <text evidence="1 6">Belongs to the HIBADH-related family.</text>
</comment>
<dbReference type="InterPro" id="IPR013328">
    <property type="entry name" value="6PGD_dom2"/>
</dbReference>
<evidence type="ECO:0000259" key="7">
    <source>
        <dbReference type="Pfam" id="PF03446"/>
    </source>
</evidence>
<proteinExistence type="inferred from homology"/>
<dbReference type="PANTHER" id="PTHR22981:SF7">
    <property type="entry name" value="3-HYDROXYISOBUTYRATE DEHYDROGENASE, MITOCHONDRIAL"/>
    <property type="match status" value="1"/>
</dbReference>
<dbReference type="PROSITE" id="PS00895">
    <property type="entry name" value="3_HYDROXYISOBUT_DH"/>
    <property type="match status" value="1"/>
</dbReference>
<dbReference type="InterPro" id="IPR006115">
    <property type="entry name" value="6PGDH_NADP-bd"/>
</dbReference>
<evidence type="ECO:0000259" key="8">
    <source>
        <dbReference type="Pfam" id="PF14833"/>
    </source>
</evidence>
<dbReference type="InterPro" id="IPR015815">
    <property type="entry name" value="HIBADH-related"/>
</dbReference>
<evidence type="ECO:0000256" key="2">
    <source>
        <dbReference type="ARBA" id="ARBA00022456"/>
    </source>
</evidence>
<keyword evidence="4 6" id="KW-0520">NAD</keyword>
<dbReference type="EC" id="1.1.1.31" evidence="6"/>
<dbReference type="InterPro" id="IPR011548">
    <property type="entry name" value="HIBADH"/>
</dbReference>
<dbReference type="UniPathway" id="UPA00362"/>
<dbReference type="SUPFAM" id="SSF48179">
    <property type="entry name" value="6-phosphogluconate dehydrogenase C-terminal domain-like"/>
    <property type="match status" value="1"/>
</dbReference>
<sequence>MSRVAFVGLGHMGAPMAKNLLRAGFPLQVFDLNLDAVNELTAAGARGAADVRQTVQGAEVVVSMLPASRHVEGLYLGDEGESGLLALLPAGTLVIDCSTISPHSAQKVAAAAAASGIDMIDAPVSGGTAGAAAATLTFMVGGSNAALDRAQPLLAAMGKNIFHAGGSGAGQVAKVCNNMILGVQMIAVSEALALGARQGLDVQVLSGIIDQSSGANWVTERYNPWPGVMENAPASRGYTGGFGADLMLKDLGLAVESAIEVKAAVPLGGLARELYAQWSQSGHGALDFSSIVGLFAPRETGGCR</sequence>
<dbReference type="Pfam" id="PF14833">
    <property type="entry name" value="NAD_binding_11"/>
    <property type="match status" value="1"/>
</dbReference>
<dbReference type="InterPro" id="IPR029154">
    <property type="entry name" value="HIBADH-like_NADP-bd"/>
</dbReference>
<dbReference type="GO" id="GO:0050661">
    <property type="term" value="F:NADP binding"/>
    <property type="evidence" value="ECO:0007669"/>
    <property type="project" value="InterPro"/>
</dbReference>
<protein>
    <recommendedName>
        <fullName evidence="6">3-hydroxyisobutyrate dehydrogenase</fullName>
        <shortName evidence="6">HIBADH</shortName>
        <ecNumber evidence="6">1.1.1.31</ecNumber>
    </recommendedName>
</protein>
<evidence type="ECO:0000313" key="9">
    <source>
        <dbReference type="EMBL" id="ASJ23053.1"/>
    </source>
</evidence>
<dbReference type="GO" id="GO:0008442">
    <property type="term" value="F:3-hydroxyisobutyrate dehydrogenase activity"/>
    <property type="evidence" value="ECO:0007669"/>
    <property type="project" value="UniProtKB-EC"/>
</dbReference>
<comment type="pathway">
    <text evidence="6">Amino-acid degradation; L-valine degradation.</text>
</comment>
<keyword evidence="3 6" id="KW-0560">Oxidoreductase</keyword>
<name>A0A248LFV4_9NEIS</name>
<evidence type="ECO:0000313" key="10">
    <source>
        <dbReference type="Proteomes" id="UP000197424"/>
    </source>
</evidence>
<evidence type="ECO:0000256" key="4">
    <source>
        <dbReference type="ARBA" id="ARBA00023027"/>
    </source>
</evidence>
<dbReference type="Gene3D" id="1.10.1040.10">
    <property type="entry name" value="N-(1-d-carboxylethyl)-l-norvaline Dehydrogenase, domain 2"/>
    <property type="match status" value="1"/>
</dbReference>